<evidence type="ECO:0008006" key="3">
    <source>
        <dbReference type="Google" id="ProtNLM"/>
    </source>
</evidence>
<dbReference type="OrthoDB" id="416710at2759"/>
<reference evidence="1" key="1">
    <citation type="submission" date="2022-11" db="UniProtKB">
        <authorList>
            <consortium name="EnsemblMetazoa"/>
        </authorList>
    </citation>
    <scope>IDENTIFICATION</scope>
</reference>
<evidence type="ECO:0000313" key="1">
    <source>
        <dbReference type="EnsemblMetazoa" id="XP_038050921.1"/>
    </source>
</evidence>
<dbReference type="GeneID" id="119724073"/>
<keyword evidence="2" id="KW-1185">Reference proteome</keyword>
<evidence type="ECO:0000313" key="2">
    <source>
        <dbReference type="Proteomes" id="UP000887568"/>
    </source>
</evidence>
<name>A0A913ZIN6_PATMI</name>
<organism evidence="1 2">
    <name type="scientific">Patiria miniata</name>
    <name type="common">Bat star</name>
    <name type="synonym">Asterina miniata</name>
    <dbReference type="NCBI Taxonomy" id="46514"/>
    <lineage>
        <taxon>Eukaryota</taxon>
        <taxon>Metazoa</taxon>
        <taxon>Echinodermata</taxon>
        <taxon>Eleutherozoa</taxon>
        <taxon>Asterozoa</taxon>
        <taxon>Asteroidea</taxon>
        <taxon>Valvatacea</taxon>
        <taxon>Valvatida</taxon>
        <taxon>Asterinidae</taxon>
        <taxon>Patiria</taxon>
    </lineage>
</organism>
<proteinExistence type="predicted"/>
<dbReference type="EnsemblMetazoa" id="XM_038194993.1">
    <property type="protein sequence ID" value="XP_038050921.1"/>
    <property type="gene ID" value="LOC119724073"/>
</dbReference>
<dbReference type="PANTHER" id="PTHR48312:SF1">
    <property type="entry name" value="SULFOTRANSFERASE"/>
    <property type="match status" value="1"/>
</dbReference>
<dbReference type="Pfam" id="PF19798">
    <property type="entry name" value="Sulfotransfer_5"/>
    <property type="match status" value="1"/>
</dbReference>
<dbReference type="Proteomes" id="UP000887568">
    <property type="component" value="Unplaced"/>
</dbReference>
<dbReference type="AlphaFoldDB" id="A0A913ZIN6"/>
<dbReference type="InterPro" id="IPR027417">
    <property type="entry name" value="P-loop_NTPase"/>
</dbReference>
<dbReference type="PANTHER" id="PTHR48312">
    <property type="match status" value="1"/>
</dbReference>
<sequence length="272" mass="30777">MATQKRILIWSVPRSLSTVLMRSLSQARDSLVLNEYLLLAGLNEVPEALGDRKDLVDIETESSFNIQSWKAMYEQPHPGKSFILGKEMADSLGGRMEMIPDGYTHVFLMRHPFKSITSHYKSLWCFPEDVRYSMVDHSYHKGLAGVYDYVTQTLGHTAPVVLDTADLLAKPAEAVRLICEATGMPFSQELLRWDQVKDELPSNWLMPKVLWSNGVKVGMYKSAFESTCFHTNEETSGAATEGTDTIKPEIQQLIQDALPYYDTLSKHRLVVE</sequence>
<dbReference type="Gene3D" id="3.40.50.300">
    <property type="entry name" value="P-loop containing nucleotide triphosphate hydrolases"/>
    <property type="match status" value="1"/>
</dbReference>
<accession>A0A913ZIN6</accession>
<dbReference type="SUPFAM" id="SSF52540">
    <property type="entry name" value="P-loop containing nucleoside triphosphate hydrolases"/>
    <property type="match status" value="1"/>
</dbReference>
<dbReference type="OMA" id="WEAGSTK"/>
<dbReference type="RefSeq" id="XP_038050921.1">
    <property type="nucleotide sequence ID" value="XM_038194993.1"/>
</dbReference>
<protein>
    <recommendedName>
        <fullName evidence="3">Sulfotransferase family protein</fullName>
    </recommendedName>
</protein>